<dbReference type="AlphaFoldDB" id="A0A915L4C3"/>
<evidence type="ECO:0000313" key="1">
    <source>
        <dbReference type="Proteomes" id="UP000887565"/>
    </source>
</evidence>
<reference evidence="2" key="1">
    <citation type="submission" date="2022-11" db="UniProtKB">
        <authorList>
            <consortium name="WormBaseParasite"/>
        </authorList>
    </citation>
    <scope>IDENTIFICATION</scope>
</reference>
<evidence type="ECO:0000313" key="2">
    <source>
        <dbReference type="WBParaSite" id="nRc.2.0.1.t45596-RA"/>
    </source>
</evidence>
<sequence length="69" mass="8036">MDNATRGNSGDGDELPYYRVKKPKALKKYKEKGFCNTCQKKHSMWSSCIKPDDENQKSKFIILGRMDYL</sequence>
<dbReference type="Proteomes" id="UP000887565">
    <property type="component" value="Unplaced"/>
</dbReference>
<proteinExistence type="predicted"/>
<organism evidence="1 2">
    <name type="scientific">Romanomermis culicivorax</name>
    <name type="common">Nematode worm</name>
    <dbReference type="NCBI Taxonomy" id="13658"/>
    <lineage>
        <taxon>Eukaryota</taxon>
        <taxon>Metazoa</taxon>
        <taxon>Ecdysozoa</taxon>
        <taxon>Nematoda</taxon>
        <taxon>Enoplea</taxon>
        <taxon>Dorylaimia</taxon>
        <taxon>Mermithida</taxon>
        <taxon>Mermithoidea</taxon>
        <taxon>Mermithidae</taxon>
        <taxon>Romanomermis</taxon>
    </lineage>
</organism>
<dbReference type="WBParaSite" id="nRc.2.0.1.t45596-RA">
    <property type="protein sequence ID" value="nRc.2.0.1.t45596-RA"/>
    <property type="gene ID" value="nRc.2.0.1.g45596"/>
</dbReference>
<name>A0A915L4C3_ROMCU</name>
<protein>
    <submittedName>
        <fullName evidence="2">Uncharacterized protein</fullName>
    </submittedName>
</protein>
<accession>A0A915L4C3</accession>
<keyword evidence="1" id="KW-1185">Reference proteome</keyword>